<organism evidence="6 7">
    <name type="scientific">Geoalkalibacter ferrihydriticus DSM 17813</name>
    <dbReference type="NCBI Taxonomy" id="1121915"/>
    <lineage>
        <taxon>Bacteria</taxon>
        <taxon>Pseudomonadati</taxon>
        <taxon>Thermodesulfobacteriota</taxon>
        <taxon>Desulfuromonadia</taxon>
        <taxon>Desulfuromonadales</taxon>
        <taxon>Geoalkalibacteraceae</taxon>
        <taxon>Geoalkalibacter</taxon>
    </lineage>
</organism>
<evidence type="ECO:0000256" key="4">
    <source>
        <dbReference type="ARBA" id="ARBA00023136"/>
    </source>
</evidence>
<dbReference type="Pfam" id="PF01925">
    <property type="entry name" value="TauE"/>
    <property type="match status" value="1"/>
</dbReference>
<proteinExistence type="inferred from homology"/>
<gene>
    <name evidence="6" type="ORF">GFER_06305</name>
</gene>
<keyword evidence="4 5" id="KW-0472">Membrane</keyword>
<feature type="transmembrane region" description="Helical" evidence="5">
    <location>
        <begin position="86"/>
        <end position="105"/>
    </location>
</feature>
<keyword evidence="2 5" id="KW-0812">Transmembrane</keyword>
<evidence type="ECO:0000313" key="6">
    <source>
        <dbReference type="EMBL" id="KIH76745.1"/>
    </source>
</evidence>
<dbReference type="InterPro" id="IPR002781">
    <property type="entry name" value="TM_pro_TauE-like"/>
</dbReference>
<dbReference type="EMBL" id="JWJD01000002">
    <property type="protein sequence ID" value="KIH76745.1"/>
    <property type="molecule type" value="Genomic_DNA"/>
</dbReference>
<evidence type="ECO:0000256" key="1">
    <source>
        <dbReference type="ARBA" id="ARBA00004141"/>
    </source>
</evidence>
<name>A0A0C2HPB7_9BACT</name>
<reference evidence="6 7" key="1">
    <citation type="submission" date="2014-12" db="EMBL/GenBank/DDBJ databases">
        <title>Genomes of Geoalkalibacter ferrihydriticus and Geoalkalibacter subterraneus, two haloalkaliphilic metal-reducing members of the Geobacteraceae.</title>
        <authorList>
            <person name="Badalamenti J.P."/>
            <person name="Torres C.I."/>
            <person name="Krajmalnik-Brown R."/>
            <person name="Bond D.R."/>
        </authorList>
    </citation>
    <scope>NUCLEOTIDE SEQUENCE [LARGE SCALE GENOMIC DNA]</scope>
    <source>
        <strain evidence="6 7">DSM 17813</strain>
    </source>
</reference>
<evidence type="ECO:0000256" key="5">
    <source>
        <dbReference type="RuleBase" id="RU363041"/>
    </source>
</evidence>
<comment type="subcellular location">
    <subcellularLocation>
        <location evidence="5">Cell membrane</location>
        <topology evidence="5">Multi-pass membrane protein</topology>
    </subcellularLocation>
    <subcellularLocation>
        <location evidence="1">Membrane</location>
        <topology evidence="1">Multi-pass membrane protein</topology>
    </subcellularLocation>
</comment>
<feature type="transmembrane region" description="Helical" evidence="5">
    <location>
        <begin position="183"/>
        <end position="206"/>
    </location>
</feature>
<protein>
    <recommendedName>
        <fullName evidence="5">Probable membrane transporter protein</fullName>
    </recommendedName>
</protein>
<keyword evidence="5" id="KW-1003">Cell membrane</keyword>
<feature type="transmembrane region" description="Helical" evidence="5">
    <location>
        <begin position="150"/>
        <end position="177"/>
    </location>
</feature>
<evidence type="ECO:0000256" key="2">
    <source>
        <dbReference type="ARBA" id="ARBA00022692"/>
    </source>
</evidence>
<dbReference type="Proteomes" id="UP000035068">
    <property type="component" value="Unassembled WGS sequence"/>
</dbReference>
<dbReference type="PANTHER" id="PTHR43701">
    <property type="entry name" value="MEMBRANE TRANSPORTER PROTEIN MJ0441-RELATED"/>
    <property type="match status" value="1"/>
</dbReference>
<keyword evidence="3 5" id="KW-1133">Transmembrane helix</keyword>
<dbReference type="RefSeq" id="WP_040097649.1">
    <property type="nucleotide sequence ID" value="NZ_JWJD01000002.1"/>
</dbReference>
<dbReference type="InterPro" id="IPR051598">
    <property type="entry name" value="TSUP/Inactive_protease-like"/>
</dbReference>
<dbReference type="AlphaFoldDB" id="A0A0C2HPB7"/>
<evidence type="ECO:0000256" key="3">
    <source>
        <dbReference type="ARBA" id="ARBA00022989"/>
    </source>
</evidence>
<dbReference type="PANTHER" id="PTHR43701:SF2">
    <property type="entry name" value="MEMBRANE TRANSPORTER PROTEIN YJNA-RELATED"/>
    <property type="match status" value="1"/>
</dbReference>
<dbReference type="GO" id="GO:0005886">
    <property type="term" value="C:plasma membrane"/>
    <property type="evidence" value="ECO:0007669"/>
    <property type="project" value="UniProtKB-SubCell"/>
</dbReference>
<keyword evidence="7" id="KW-1185">Reference proteome</keyword>
<feature type="transmembrane region" description="Helical" evidence="5">
    <location>
        <begin position="218"/>
        <end position="240"/>
    </location>
</feature>
<comment type="caution">
    <text evidence="6">The sequence shown here is derived from an EMBL/GenBank/DDBJ whole genome shotgun (WGS) entry which is preliminary data.</text>
</comment>
<evidence type="ECO:0000313" key="7">
    <source>
        <dbReference type="Proteomes" id="UP000035068"/>
    </source>
</evidence>
<accession>A0A0C2HPB7</accession>
<feature type="transmembrane region" description="Helical" evidence="5">
    <location>
        <begin position="51"/>
        <end position="74"/>
    </location>
</feature>
<sequence>MDFLSFQVVGLFLLLGAFAGILAGLFGIGGGVILVPLFLWAFTVAEFPPELIVHIAFGTSLAIIIPTAFSATLGHRKRGNVRNRQVLFLAGGSLLGAAFGSWLATGLSGDVLKALFGLMQIGVGLKMFLFRPRLPPEEHGRIPRLNLLSVGFAGGAFSAFFGIGGGVITVPLLVIALRQPIHLAVGNSSALIVVSAFAATIFYILLGRNVPDLPPYCFGYVNVLVATLVAPLSILCARLGVRLASRVRNDRLMRIFAVFLIVIGLRMFISFWI</sequence>
<feature type="transmembrane region" description="Helical" evidence="5">
    <location>
        <begin position="252"/>
        <end position="272"/>
    </location>
</feature>
<feature type="transmembrane region" description="Helical" evidence="5">
    <location>
        <begin position="12"/>
        <end position="39"/>
    </location>
</feature>
<comment type="similarity">
    <text evidence="5">Belongs to the 4-toluene sulfonate uptake permease (TSUP) (TC 2.A.102) family.</text>
</comment>